<proteinExistence type="predicted"/>
<sequence length="75" mass="8003">MPSLISPKYPQRLSLASMLGPARACFCHSSKPFPLGSRSYPPFAALPCGFSFIVVRRGSTYDADVSGLSPDGQPL</sequence>
<reference evidence="1 2" key="1">
    <citation type="submission" date="2016-07" db="EMBL/GenBank/DDBJ databases">
        <title>Multiple horizontal gene transfer events from other fungi enriched the ability of initially mycotrophic Trichoderma (Ascomycota) to feed on dead plant biomass.</title>
        <authorList>
            <consortium name="DOE Joint Genome Institute"/>
            <person name="Aerts A."/>
            <person name="Atanasova L."/>
            <person name="Chenthamara K."/>
            <person name="Zhang J."/>
            <person name="Grujic M."/>
            <person name="Henrissat B."/>
            <person name="Kuo A."/>
            <person name="Salamov A."/>
            <person name="Lipzen A."/>
            <person name="Labutti K."/>
            <person name="Barry K."/>
            <person name="Miao Y."/>
            <person name="Rahimi M.J."/>
            <person name="Shen Q."/>
            <person name="Grigoriev I.V."/>
            <person name="Kubicek C.P."/>
            <person name="Druzhinina I.S."/>
        </authorList>
    </citation>
    <scope>NUCLEOTIDE SEQUENCE [LARGE SCALE GENOMIC DNA]</scope>
    <source>
        <strain evidence="1 2">CBS 433.97</strain>
    </source>
</reference>
<protein>
    <submittedName>
        <fullName evidence="1">Uncharacterized protein</fullName>
    </submittedName>
</protein>
<dbReference type="AlphaFoldDB" id="A0A2T3YYH0"/>
<gene>
    <name evidence="1" type="ORF">M441DRAFT_254237</name>
</gene>
<dbReference type="Proteomes" id="UP000240493">
    <property type="component" value="Unassembled WGS sequence"/>
</dbReference>
<organism evidence="1 2">
    <name type="scientific">Trichoderma asperellum (strain ATCC 204424 / CBS 433.97 / NBRC 101777)</name>
    <dbReference type="NCBI Taxonomy" id="1042311"/>
    <lineage>
        <taxon>Eukaryota</taxon>
        <taxon>Fungi</taxon>
        <taxon>Dikarya</taxon>
        <taxon>Ascomycota</taxon>
        <taxon>Pezizomycotina</taxon>
        <taxon>Sordariomycetes</taxon>
        <taxon>Hypocreomycetidae</taxon>
        <taxon>Hypocreales</taxon>
        <taxon>Hypocreaceae</taxon>
        <taxon>Trichoderma</taxon>
    </lineage>
</organism>
<name>A0A2T3YYH0_TRIA4</name>
<dbReference type="OrthoDB" id="10540347at2759"/>
<keyword evidence="2" id="KW-1185">Reference proteome</keyword>
<evidence type="ECO:0000313" key="1">
    <source>
        <dbReference type="EMBL" id="PTB37586.1"/>
    </source>
</evidence>
<dbReference type="EMBL" id="KZ679267">
    <property type="protein sequence ID" value="PTB37586.1"/>
    <property type="molecule type" value="Genomic_DNA"/>
</dbReference>
<evidence type="ECO:0000313" key="2">
    <source>
        <dbReference type="Proteomes" id="UP000240493"/>
    </source>
</evidence>
<accession>A0A2T3YYH0</accession>